<feature type="transmembrane region" description="Helical" evidence="1">
    <location>
        <begin position="239"/>
        <end position="263"/>
    </location>
</feature>
<dbReference type="AlphaFoldDB" id="A0A6P6Y665"/>
<organism evidence="3 4">
    <name type="scientific">Dermatophagoides pteronyssinus</name>
    <name type="common">European house dust mite</name>
    <dbReference type="NCBI Taxonomy" id="6956"/>
    <lineage>
        <taxon>Eukaryota</taxon>
        <taxon>Metazoa</taxon>
        <taxon>Ecdysozoa</taxon>
        <taxon>Arthropoda</taxon>
        <taxon>Chelicerata</taxon>
        <taxon>Arachnida</taxon>
        <taxon>Acari</taxon>
        <taxon>Acariformes</taxon>
        <taxon>Sarcoptiformes</taxon>
        <taxon>Astigmata</taxon>
        <taxon>Psoroptidia</taxon>
        <taxon>Analgoidea</taxon>
        <taxon>Pyroglyphidae</taxon>
        <taxon>Dermatophagoidinae</taxon>
        <taxon>Dermatophagoides</taxon>
    </lineage>
</organism>
<dbReference type="Proteomes" id="UP000515146">
    <property type="component" value="Unplaced"/>
</dbReference>
<dbReference type="InterPro" id="IPR036116">
    <property type="entry name" value="FN3_sf"/>
</dbReference>
<sequence length="292" mass="34940">MTLIRSICLSWLSFLMMVNISVETREIFSPVQDIIKITTTDRMATFELHCWHTVNNTNCRFLLIDDEQKTKQSDIQLEPKRNYQRYSFDNLEPNHWYRITKMIDNNLIESGRFRTRMSIPPVPQIDELFCLNQEELLVRWSISTVVNQQGLNYSFQIEWWPNNRPNHLSSTIVTILNVTTNLIDPYAVIIRNLSNENYRLRIQSHLFDLEDLSSDFSSNQQFNCINNNDDEITINLMELIGFISFIFISIFAIVILLSLIWWYRYSDHQNHRSIRQYDLEQFHKQQFPLDEQ</sequence>
<dbReference type="KEGG" id="dpte:113794574"/>
<evidence type="ECO:0000256" key="2">
    <source>
        <dbReference type="SAM" id="SignalP"/>
    </source>
</evidence>
<keyword evidence="1" id="KW-0812">Transmembrane</keyword>
<feature type="chain" id="PRO_5028439661" evidence="2">
    <location>
        <begin position="25"/>
        <end position="292"/>
    </location>
</feature>
<gene>
    <name evidence="4" type="primary">LOC113794574</name>
</gene>
<dbReference type="OrthoDB" id="10428765at2759"/>
<dbReference type="RefSeq" id="XP_027200491.1">
    <property type="nucleotide sequence ID" value="XM_027344690.1"/>
</dbReference>
<proteinExistence type="predicted"/>
<evidence type="ECO:0000313" key="3">
    <source>
        <dbReference type="Proteomes" id="UP000515146"/>
    </source>
</evidence>
<protein>
    <submittedName>
        <fullName evidence="4">Uncharacterized protein LOC113794574</fullName>
    </submittedName>
</protein>
<keyword evidence="1" id="KW-1133">Transmembrane helix</keyword>
<keyword evidence="2" id="KW-0732">Signal</keyword>
<evidence type="ECO:0000313" key="4">
    <source>
        <dbReference type="RefSeq" id="XP_027200491.1"/>
    </source>
</evidence>
<evidence type="ECO:0000256" key="1">
    <source>
        <dbReference type="SAM" id="Phobius"/>
    </source>
</evidence>
<dbReference type="InParanoid" id="A0A6P6Y665"/>
<keyword evidence="1" id="KW-0472">Membrane</keyword>
<name>A0A6P6Y665_DERPT</name>
<feature type="signal peptide" evidence="2">
    <location>
        <begin position="1"/>
        <end position="24"/>
    </location>
</feature>
<keyword evidence="3" id="KW-1185">Reference proteome</keyword>
<dbReference type="SUPFAM" id="SSF49265">
    <property type="entry name" value="Fibronectin type III"/>
    <property type="match status" value="1"/>
</dbReference>
<accession>A0A6P6Y665</accession>
<reference evidence="4" key="1">
    <citation type="submission" date="2025-08" db="UniProtKB">
        <authorList>
            <consortium name="RefSeq"/>
        </authorList>
    </citation>
    <scope>IDENTIFICATION</scope>
    <source>
        <strain evidence="4">Airmid</strain>
    </source>
</reference>